<proteinExistence type="predicted"/>
<feature type="region of interest" description="Disordered" evidence="1">
    <location>
        <begin position="155"/>
        <end position="178"/>
    </location>
</feature>
<dbReference type="Proteomes" id="UP001189429">
    <property type="component" value="Unassembled WGS sequence"/>
</dbReference>
<gene>
    <name evidence="3" type="ORF">PCOR1329_LOCUS26186</name>
</gene>
<feature type="compositionally biased region" description="Basic and acidic residues" evidence="1">
    <location>
        <begin position="155"/>
        <end position="167"/>
    </location>
</feature>
<keyword evidence="2" id="KW-0732">Signal</keyword>
<name>A0ABN9S3D0_9DINO</name>
<reference evidence="3" key="1">
    <citation type="submission" date="2023-10" db="EMBL/GenBank/DDBJ databases">
        <authorList>
            <person name="Chen Y."/>
            <person name="Shah S."/>
            <person name="Dougan E. K."/>
            <person name="Thang M."/>
            <person name="Chan C."/>
        </authorList>
    </citation>
    <scope>NUCLEOTIDE SEQUENCE [LARGE SCALE GENOMIC DNA]</scope>
</reference>
<dbReference type="EMBL" id="CAUYUJ010009269">
    <property type="protein sequence ID" value="CAK0826262.1"/>
    <property type="molecule type" value="Genomic_DNA"/>
</dbReference>
<protein>
    <recommendedName>
        <fullName evidence="5">DUF3987 domain-containing protein</fullName>
    </recommendedName>
</protein>
<accession>A0ABN9S3D0</accession>
<evidence type="ECO:0000256" key="2">
    <source>
        <dbReference type="SAM" id="SignalP"/>
    </source>
</evidence>
<feature type="region of interest" description="Disordered" evidence="1">
    <location>
        <begin position="653"/>
        <end position="705"/>
    </location>
</feature>
<keyword evidence="4" id="KW-1185">Reference proteome</keyword>
<feature type="chain" id="PRO_5046059778" description="DUF3987 domain-containing protein" evidence="2">
    <location>
        <begin position="22"/>
        <end position="841"/>
    </location>
</feature>
<feature type="signal peptide" evidence="2">
    <location>
        <begin position="1"/>
        <end position="21"/>
    </location>
</feature>
<evidence type="ECO:0000313" key="3">
    <source>
        <dbReference type="EMBL" id="CAK0826262.1"/>
    </source>
</evidence>
<sequence>MHRLAPSVMFGLAFSGVYVAATPKARRLGRGADACQQAPALTKGEIRTIYRIMENQNPFPEQAVRRATPLMWAVASALGKATSLHASCVYVHLMILVATTLGAVQLKYGGILSRHCNLLMIQHGQPGDGKSVALWLDVQVLAFFDMIRERRAKKKYDEAEQKHKEDPENNPQPAKKEHAKDTIFNKGTFIGLGNFMQAQGETAFLALHEGKTWLPQTFDNGPGGRIDDLNQIHDHDMYKNHPGNTQNRFLVRSPHLCGAVMMHVEEVYDQAQKPDTTAGMMRFLIGHFSAVVNKIRPDVPAAQLTRLLLDDPDYFNDLDYDDVVTAIGKVMLVASALYVRGEERADEKGKTNRYSRVRGTHFLPWAEDVKDHFRKQFNQAADYVREEARASKGAEEGSEHATARKDMTRTLQYIPPVDIGEKVIEYLLKKAGKTPEMIKEMTGEDIVTCLGQGTVPHDFVDSVDRIQRSSVDVAVALGDWFSGNFRMSINARQTAQTFMRERATQAAAPPATLASIEKIVSPAVCARVNLMATLRNIANNWDFKAFAQNPCTTEVQIHAVHVDLIILTIMGFLAVGPGRATLAAYKRDSESFVKACNRMLDWDPDVSMEELRQIVPEADEDTDLLEGKAVDFSSLQSIEAPHAENVPLEPIPASQVVPATPPEATGAAAPGEQAQGVAGLTQAAPGADEAEGSGSRPLKKLRMEPPLQAEEFKTDAGLKKKMLLSVLQSSQDPCNLSKNAGSFKGNVDTIEAALRVVFRFVVAARLAVWTRARSNSGVSVRGPPPAHAEAVCDEIAQKLGLHARDKSKLQGSLGAKATDDDFNVEEFKRVSALLGDSLKEA</sequence>
<evidence type="ECO:0000256" key="1">
    <source>
        <dbReference type="SAM" id="MobiDB-lite"/>
    </source>
</evidence>
<evidence type="ECO:0000313" key="4">
    <source>
        <dbReference type="Proteomes" id="UP001189429"/>
    </source>
</evidence>
<comment type="caution">
    <text evidence="3">The sequence shown here is derived from an EMBL/GenBank/DDBJ whole genome shotgun (WGS) entry which is preliminary data.</text>
</comment>
<organism evidence="3 4">
    <name type="scientific">Prorocentrum cordatum</name>
    <dbReference type="NCBI Taxonomy" id="2364126"/>
    <lineage>
        <taxon>Eukaryota</taxon>
        <taxon>Sar</taxon>
        <taxon>Alveolata</taxon>
        <taxon>Dinophyceae</taxon>
        <taxon>Prorocentrales</taxon>
        <taxon>Prorocentraceae</taxon>
        <taxon>Prorocentrum</taxon>
    </lineage>
</organism>
<evidence type="ECO:0008006" key="5">
    <source>
        <dbReference type="Google" id="ProtNLM"/>
    </source>
</evidence>
<feature type="compositionally biased region" description="Low complexity" evidence="1">
    <location>
        <begin position="662"/>
        <end position="679"/>
    </location>
</feature>